<feature type="domain" description="MOSC" evidence="1">
    <location>
        <begin position="134"/>
        <end position="282"/>
    </location>
</feature>
<dbReference type="SUPFAM" id="SSF50800">
    <property type="entry name" value="PK beta-barrel domain-like"/>
    <property type="match status" value="1"/>
</dbReference>
<protein>
    <submittedName>
        <fullName evidence="2">MOSC domain-containing protein</fullName>
    </submittedName>
</protein>
<evidence type="ECO:0000313" key="3">
    <source>
        <dbReference type="Proteomes" id="UP001597380"/>
    </source>
</evidence>
<dbReference type="PANTHER" id="PTHR14237:SF19">
    <property type="entry name" value="MITOCHONDRIAL AMIDOXIME REDUCING COMPONENT 1"/>
    <property type="match status" value="1"/>
</dbReference>
<dbReference type="Pfam" id="PF03473">
    <property type="entry name" value="MOSC"/>
    <property type="match status" value="1"/>
</dbReference>
<dbReference type="EMBL" id="JBHUHT010000014">
    <property type="protein sequence ID" value="MFD2097022.1"/>
    <property type="molecule type" value="Genomic_DNA"/>
</dbReference>
<gene>
    <name evidence="2" type="ORF">ACFSJ3_13580</name>
</gene>
<reference evidence="3" key="1">
    <citation type="journal article" date="2019" name="Int. J. Syst. Evol. Microbiol.">
        <title>The Global Catalogue of Microorganisms (GCM) 10K type strain sequencing project: providing services to taxonomists for standard genome sequencing and annotation.</title>
        <authorList>
            <consortium name="The Broad Institute Genomics Platform"/>
            <consortium name="The Broad Institute Genome Sequencing Center for Infectious Disease"/>
            <person name="Wu L."/>
            <person name="Ma J."/>
        </authorList>
    </citation>
    <scope>NUCLEOTIDE SEQUENCE [LARGE SCALE GENOMIC DNA]</scope>
    <source>
        <strain evidence="3">CGMCC 1.10992</strain>
    </source>
</reference>
<dbReference type="PANTHER" id="PTHR14237">
    <property type="entry name" value="MOLYBDOPTERIN COFACTOR SULFURASE MOSC"/>
    <property type="match status" value="1"/>
</dbReference>
<dbReference type="RefSeq" id="WP_345339670.1">
    <property type="nucleotide sequence ID" value="NZ_BAABLI010000011.1"/>
</dbReference>
<dbReference type="InterPro" id="IPR005302">
    <property type="entry name" value="MoCF_Sase_C"/>
</dbReference>
<dbReference type="Proteomes" id="UP001597380">
    <property type="component" value="Unassembled WGS sequence"/>
</dbReference>
<evidence type="ECO:0000259" key="1">
    <source>
        <dbReference type="PROSITE" id="PS51340"/>
    </source>
</evidence>
<accession>A0ABW4XPX7</accession>
<sequence length="282" mass="31636">MAEAIITQLNIYPVKSLGAISLNQSTLTTQGLAFDRQWMLVDAKGRFVTQRQCPALAKIKPKLTDSELVLCCEGEQPLSISLSALPQSKRMVQVWSDTAKALDEGELVAQWLSQALKEDWPRPIYLVRFDPKRQRPVSEKHLNAHESADTFFADGYPFLVTNEATLTWLNQKLEEKNLPEVTMDRFRPNIVVKGPAPLSENSIRELSHNKYVLGLRKPCQRCPMITVDQTEGVRQQPAGEPLRTLSELNTLGEEKPGAYFGQNAILLIGKSEQIAVGDRLEL</sequence>
<organism evidence="2 3">
    <name type="scientific">Corallincola platygyrae</name>
    <dbReference type="NCBI Taxonomy" id="1193278"/>
    <lineage>
        <taxon>Bacteria</taxon>
        <taxon>Pseudomonadati</taxon>
        <taxon>Pseudomonadota</taxon>
        <taxon>Gammaproteobacteria</taxon>
        <taxon>Alteromonadales</taxon>
        <taxon>Psychromonadaceae</taxon>
        <taxon>Corallincola</taxon>
    </lineage>
</organism>
<dbReference type="SUPFAM" id="SSF141673">
    <property type="entry name" value="MOSC N-terminal domain-like"/>
    <property type="match status" value="1"/>
</dbReference>
<keyword evidence="3" id="KW-1185">Reference proteome</keyword>
<dbReference type="Pfam" id="PF03476">
    <property type="entry name" value="MOSC_N"/>
    <property type="match status" value="1"/>
</dbReference>
<dbReference type="InterPro" id="IPR005303">
    <property type="entry name" value="MOCOS_middle"/>
</dbReference>
<dbReference type="PROSITE" id="PS51340">
    <property type="entry name" value="MOSC"/>
    <property type="match status" value="1"/>
</dbReference>
<name>A0ABW4XPX7_9GAMM</name>
<proteinExistence type="predicted"/>
<dbReference type="InterPro" id="IPR011037">
    <property type="entry name" value="Pyrv_Knase-like_insert_dom_sf"/>
</dbReference>
<evidence type="ECO:0000313" key="2">
    <source>
        <dbReference type="EMBL" id="MFD2097022.1"/>
    </source>
</evidence>
<comment type="caution">
    <text evidence="2">The sequence shown here is derived from an EMBL/GenBank/DDBJ whole genome shotgun (WGS) entry which is preliminary data.</text>
</comment>